<feature type="domain" description="DUF2007" evidence="1">
    <location>
        <begin position="6"/>
        <end position="64"/>
    </location>
</feature>
<dbReference type="Proteomes" id="UP001149140">
    <property type="component" value="Unassembled WGS sequence"/>
</dbReference>
<comment type="caution">
    <text evidence="2">The sequence shown here is derived from an EMBL/GenBank/DDBJ whole genome shotgun (WGS) entry which is preliminary data.</text>
</comment>
<dbReference type="AlphaFoldDB" id="A0A9X3MNI5"/>
<gene>
    <name evidence="2" type="ORF">OM076_01845</name>
</gene>
<dbReference type="RefSeq" id="WP_270037642.1">
    <property type="nucleotide sequence ID" value="NZ_JAPDOD010000001.1"/>
</dbReference>
<dbReference type="InterPro" id="IPR018551">
    <property type="entry name" value="DUF2007"/>
</dbReference>
<evidence type="ECO:0000259" key="1">
    <source>
        <dbReference type="Pfam" id="PF09413"/>
    </source>
</evidence>
<dbReference type="SUPFAM" id="SSF54913">
    <property type="entry name" value="GlnB-like"/>
    <property type="match status" value="1"/>
</dbReference>
<proteinExistence type="predicted"/>
<reference evidence="2" key="1">
    <citation type="submission" date="2022-10" db="EMBL/GenBank/DDBJ databases">
        <title>The WGS of Solirubrobacter ginsenosidimutans DSM 21036.</title>
        <authorList>
            <person name="Jiang Z."/>
        </authorList>
    </citation>
    <scope>NUCLEOTIDE SEQUENCE</scope>
    <source>
        <strain evidence="2">DSM 21036</strain>
    </source>
</reference>
<dbReference type="Gene3D" id="3.30.70.790">
    <property type="entry name" value="UreE, C-terminal domain"/>
    <property type="match status" value="1"/>
</dbReference>
<evidence type="ECO:0000313" key="2">
    <source>
        <dbReference type="EMBL" id="MDA0158992.1"/>
    </source>
</evidence>
<organism evidence="2 3">
    <name type="scientific">Solirubrobacter ginsenosidimutans</name>
    <dbReference type="NCBI Taxonomy" id="490573"/>
    <lineage>
        <taxon>Bacteria</taxon>
        <taxon>Bacillati</taxon>
        <taxon>Actinomycetota</taxon>
        <taxon>Thermoleophilia</taxon>
        <taxon>Solirubrobacterales</taxon>
        <taxon>Solirubrobacteraceae</taxon>
        <taxon>Solirubrobacter</taxon>
    </lineage>
</organism>
<protein>
    <submittedName>
        <fullName evidence="2">DUF2007 domain-containing protein</fullName>
    </submittedName>
</protein>
<dbReference type="Pfam" id="PF09413">
    <property type="entry name" value="DUF2007"/>
    <property type="match status" value="1"/>
</dbReference>
<dbReference type="EMBL" id="JAPDOD010000001">
    <property type="protein sequence ID" value="MDA0158992.1"/>
    <property type="molecule type" value="Genomic_DNA"/>
</dbReference>
<evidence type="ECO:0000313" key="3">
    <source>
        <dbReference type="Proteomes" id="UP001149140"/>
    </source>
</evidence>
<keyword evidence="3" id="KW-1185">Reference proteome</keyword>
<dbReference type="InterPro" id="IPR011322">
    <property type="entry name" value="N-reg_PII-like_a/b"/>
</dbReference>
<name>A0A9X3MNI5_9ACTN</name>
<sequence length="65" mass="6853">MSDYVTVERADNQAMAELIRQRLEQSGIPCVVESGQTAALSGAGASYAIAVPADRADEARELLGE</sequence>
<accession>A0A9X3MNI5</accession>